<dbReference type="EMBL" id="CP003256">
    <property type="protein sequence ID" value="AGA60086.1"/>
    <property type="molecule type" value="Genomic_DNA"/>
</dbReference>
<feature type="compositionally biased region" description="Basic and acidic residues" evidence="4">
    <location>
        <begin position="156"/>
        <end position="168"/>
    </location>
</feature>
<evidence type="ECO:0000256" key="5">
    <source>
        <dbReference type="SAM" id="SignalP"/>
    </source>
</evidence>
<dbReference type="PROSITE" id="PS51841">
    <property type="entry name" value="LTD"/>
    <property type="match status" value="1"/>
</dbReference>
<dbReference type="PROSITE" id="PS51257">
    <property type="entry name" value="PROKAR_LIPOPROTEIN"/>
    <property type="match status" value="1"/>
</dbReference>
<dbReference type="SUPFAM" id="SSF74853">
    <property type="entry name" value="Lamin A/C globular tail domain"/>
    <property type="match status" value="1"/>
</dbReference>
<dbReference type="InterPro" id="IPR016071">
    <property type="entry name" value="Staphylococal_nuclease_OB-fold"/>
</dbReference>
<dbReference type="eggNOG" id="COG1525">
    <property type="taxonomic scope" value="Bacteria"/>
</dbReference>
<organism evidence="8 9">
    <name type="scientific">Thermobacillus composti (strain DSM 18247 / JCM 13945 / KWC4)</name>
    <dbReference type="NCBI Taxonomy" id="717605"/>
    <lineage>
        <taxon>Bacteria</taxon>
        <taxon>Bacillati</taxon>
        <taxon>Bacillota</taxon>
        <taxon>Bacilli</taxon>
        <taxon>Bacillales</taxon>
        <taxon>Paenibacillaceae</taxon>
        <taxon>Thermobacillus</taxon>
    </lineage>
</organism>
<geneLocation type="plasmid" evidence="8 9">
    <name>pTHECO01</name>
</geneLocation>
<feature type="chain" id="PRO_5038696692" evidence="5">
    <location>
        <begin position="25"/>
        <end position="282"/>
    </location>
</feature>
<keyword evidence="3" id="KW-0378">Hydrolase</keyword>
<keyword evidence="9" id="KW-1185">Reference proteome</keyword>
<dbReference type="Proteomes" id="UP000010795">
    <property type="component" value="Plasmid pTHECO01"/>
</dbReference>
<evidence type="ECO:0000313" key="8">
    <source>
        <dbReference type="EMBL" id="AGA60086.1"/>
    </source>
</evidence>
<dbReference type="GO" id="GO:0004519">
    <property type="term" value="F:endonuclease activity"/>
    <property type="evidence" value="ECO:0007669"/>
    <property type="project" value="UniProtKB-KW"/>
</dbReference>
<keyword evidence="1" id="KW-0540">Nuclease</keyword>
<evidence type="ECO:0000256" key="2">
    <source>
        <dbReference type="ARBA" id="ARBA00022759"/>
    </source>
</evidence>
<evidence type="ECO:0000259" key="6">
    <source>
        <dbReference type="PROSITE" id="PS50830"/>
    </source>
</evidence>
<dbReference type="RefSeq" id="WP_015256798.1">
    <property type="nucleotide sequence ID" value="NC_019898.1"/>
</dbReference>
<dbReference type="KEGG" id="tco:Theco_4087"/>
<evidence type="ECO:0000256" key="1">
    <source>
        <dbReference type="ARBA" id="ARBA00022722"/>
    </source>
</evidence>
<dbReference type="Pfam" id="PF00932">
    <property type="entry name" value="LTD"/>
    <property type="match status" value="1"/>
</dbReference>
<dbReference type="Pfam" id="PF00565">
    <property type="entry name" value="SNase"/>
    <property type="match status" value="1"/>
</dbReference>
<evidence type="ECO:0000256" key="4">
    <source>
        <dbReference type="SAM" id="MobiDB-lite"/>
    </source>
</evidence>
<sequence>MRKFLALIVIVCGLLTGCSTSDFLDPSGGSTASEQDFNEVKEGVWYKVSECIDGDTFSISVGEKKEYKVRLLSVDTPETKNGVEPWGPEAAARTAELLTGKEVSLDFDIEKTDRYGRLLAVVTLKDGTNLNELLLSEGLAEVMIVEPNDSMEKKYREIQRKAQREKKGMWSQQQSASQGHTDKPSSIGEIGIAVDKSAEIVTITNNGKKELHLKGWKLVSVKGNQSFVFPEQIIKPGGSITVTSGEEAGTLDWGARNIWNNSDSDPAELYDTDGQLVARWND</sequence>
<feature type="compositionally biased region" description="Polar residues" evidence="4">
    <location>
        <begin position="170"/>
        <end position="179"/>
    </location>
</feature>
<dbReference type="Gene3D" id="2.40.50.90">
    <property type="match status" value="1"/>
</dbReference>
<accession>L0EJW7</accession>
<dbReference type="HOGENOM" id="CLU_046484_5_0_9"/>
<dbReference type="Gene3D" id="2.60.40.1260">
    <property type="entry name" value="Lamin Tail domain"/>
    <property type="match status" value="1"/>
</dbReference>
<keyword evidence="5" id="KW-0732">Signal</keyword>
<evidence type="ECO:0000259" key="7">
    <source>
        <dbReference type="PROSITE" id="PS51841"/>
    </source>
</evidence>
<dbReference type="AlphaFoldDB" id="L0EJW7"/>
<keyword evidence="2" id="KW-0255">Endonuclease</keyword>
<gene>
    <name evidence="8" type="ordered locus">Theco_4087</name>
</gene>
<dbReference type="PANTHER" id="PTHR12302:SF3">
    <property type="entry name" value="SERINE_THREONINE-PROTEIN KINASE 31"/>
    <property type="match status" value="1"/>
</dbReference>
<protein>
    <submittedName>
        <fullName evidence="8">Micrococcal nuclease-like nuclease</fullName>
    </submittedName>
</protein>
<feature type="domain" description="LTD" evidence="7">
    <location>
        <begin position="169"/>
        <end position="282"/>
    </location>
</feature>
<name>L0EJW7_THECK</name>
<feature type="domain" description="TNase-like" evidence="6">
    <location>
        <begin position="47"/>
        <end position="172"/>
    </location>
</feature>
<keyword evidence="8" id="KW-0614">Plasmid</keyword>
<dbReference type="SMART" id="SM00318">
    <property type="entry name" value="SNc"/>
    <property type="match status" value="1"/>
</dbReference>
<proteinExistence type="predicted"/>
<evidence type="ECO:0000256" key="3">
    <source>
        <dbReference type="ARBA" id="ARBA00022801"/>
    </source>
</evidence>
<dbReference type="CDD" id="cd00175">
    <property type="entry name" value="SNc"/>
    <property type="match status" value="1"/>
</dbReference>
<feature type="signal peptide" evidence="5">
    <location>
        <begin position="1"/>
        <end position="24"/>
    </location>
</feature>
<evidence type="ECO:0000313" key="9">
    <source>
        <dbReference type="Proteomes" id="UP000010795"/>
    </source>
</evidence>
<dbReference type="SUPFAM" id="SSF50199">
    <property type="entry name" value="Staphylococcal nuclease"/>
    <property type="match status" value="1"/>
</dbReference>
<dbReference type="PANTHER" id="PTHR12302">
    <property type="entry name" value="EBNA2 BINDING PROTEIN P100"/>
    <property type="match status" value="1"/>
</dbReference>
<dbReference type="PROSITE" id="PS50830">
    <property type="entry name" value="TNASE_3"/>
    <property type="match status" value="1"/>
</dbReference>
<dbReference type="InterPro" id="IPR036415">
    <property type="entry name" value="Lamin_tail_dom_sf"/>
</dbReference>
<feature type="region of interest" description="Disordered" evidence="4">
    <location>
        <begin position="156"/>
        <end position="187"/>
    </location>
</feature>
<dbReference type="InterPro" id="IPR035437">
    <property type="entry name" value="SNase_OB-fold_sf"/>
</dbReference>
<reference evidence="9" key="1">
    <citation type="submission" date="2012-01" db="EMBL/GenBank/DDBJ databases">
        <title>Complete sequence of plasmid of Thermobacillus composti KWC4.</title>
        <authorList>
            <person name="Lucas S."/>
            <person name="Han J."/>
            <person name="Lapidus A."/>
            <person name="Cheng J.-F."/>
            <person name="Goodwin L."/>
            <person name="Pitluck S."/>
            <person name="Peters L."/>
            <person name="Ovchinnikova G."/>
            <person name="Teshima H."/>
            <person name="Detter J.C."/>
            <person name="Han C."/>
            <person name="Tapia R."/>
            <person name="Land M."/>
            <person name="Hauser L."/>
            <person name="Kyrpides N."/>
            <person name="Ivanova N."/>
            <person name="Pagani I."/>
            <person name="Anderson I."/>
            <person name="Woyke T."/>
        </authorList>
    </citation>
    <scope>NUCLEOTIDE SEQUENCE [LARGE SCALE GENOMIC DNA]</scope>
    <source>
        <strain evidence="9">DSM 18247 / JCM 13945 / KWC4</strain>
        <plasmid evidence="9">Plasmid pTHECO01</plasmid>
    </source>
</reference>
<dbReference type="InterPro" id="IPR001322">
    <property type="entry name" value="Lamin_tail_dom"/>
</dbReference>
<dbReference type="GO" id="GO:0016787">
    <property type="term" value="F:hydrolase activity"/>
    <property type="evidence" value="ECO:0007669"/>
    <property type="project" value="UniProtKB-KW"/>
</dbReference>